<evidence type="ECO:0000256" key="1">
    <source>
        <dbReference type="SAM" id="MobiDB-lite"/>
    </source>
</evidence>
<gene>
    <name evidence="3" type="primary">LOC112685593</name>
</gene>
<dbReference type="GeneID" id="112685593"/>
<protein>
    <submittedName>
        <fullName evidence="3">Zinc finger MYM-type protein 6-like</fullName>
    </submittedName>
</protein>
<dbReference type="Proteomes" id="UP000694846">
    <property type="component" value="Unplaced"/>
</dbReference>
<accession>A0A8B8FQT6</accession>
<proteinExistence type="predicted"/>
<keyword evidence="2" id="KW-1185">Reference proteome</keyword>
<dbReference type="PANTHER" id="PTHR45913">
    <property type="entry name" value="EPM2A-INTERACTING PROTEIN 1"/>
    <property type="match status" value="1"/>
</dbReference>
<name>A0A8B8FQT6_9HEMI</name>
<dbReference type="PANTHER" id="PTHR45913:SF19">
    <property type="entry name" value="LOW QUALITY PROTEIN: ZINC FINGER BED DOMAIN-CONTAINING PROTEIN 5-LIKE"/>
    <property type="match status" value="1"/>
</dbReference>
<dbReference type="OrthoDB" id="6781255at2759"/>
<feature type="compositionally biased region" description="Polar residues" evidence="1">
    <location>
        <begin position="1"/>
        <end position="29"/>
    </location>
</feature>
<sequence>MSKQTSLSNFFKQPSTSNSSSAIVNGSDSDVSENELRPPLKKVKLTSKILNYDERYVDTDLNDINEEFLCCLNLPTFCTSEEIFKAILVYFDKNDLSISKCIGICTDGAAAMTGKFNGLVARIKQIAHKDIISTHCFIHREQLATKDMDIFSILNDLNLSLQGPYTNIFTSNNKIEAFLNKIELWEKRLQKLTFDMFPSFLIWWKKK</sequence>
<organism evidence="2 3">
    <name type="scientific">Sipha flava</name>
    <name type="common">yellow sugarcane aphid</name>
    <dbReference type="NCBI Taxonomy" id="143950"/>
    <lineage>
        <taxon>Eukaryota</taxon>
        <taxon>Metazoa</taxon>
        <taxon>Ecdysozoa</taxon>
        <taxon>Arthropoda</taxon>
        <taxon>Hexapoda</taxon>
        <taxon>Insecta</taxon>
        <taxon>Pterygota</taxon>
        <taxon>Neoptera</taxon>
        <taxon>Paraneoptera</taxon>
        <taxon>Hemiptera</taxon>
        <taxon>Sternorrhyncha</taxon>
        <taxon>Aphidomorpha</taxon>
        <taxon>Aphidoidea</taxon>
        <taxon>Aphididae</taxon>
        <taxon>Sipha</taxon>
    </lineage>
</organism>
<dbReference type="RefSeq" id="XP_025413309.1">
    <property type="nucleotide sequence ID" value="XM_025557524.1"/>
</dbReference>
<evidence type="ECO:0000313" key="2">
    <source>
        <dbReference type="Proteomes" id="UP000694846"/>
    </source>
</evidence>
<feature type="region of interest" description="Disordered" evidence="1">
    <location>
        <begin position="1"/>
        <end position="35"/>
    </location>
</feature>
<reference evidence="3" key="1">
    <citation type="submission" date="2025-08" db="UniProtKB">
        <authorList>
            <consortium name="RefSeq"/>
        </authorList>
    </citation>
    <scope>IDENTIFICATION</scope>
    <source>
        <tissue evidence="3">Whole body</tissue>
    </source>
</reference>
<evidence type="ECO:0000313" key="3">
    <source>
        <dbReference type="RefSeq" id="XP_025413309.1"/>
    </source>
</evidence>
<dbReference type="AlphaFoldDB" id="A0A8B8FQT6"/>